<dbReference type="GO" id="GO:0016301">
    <property type="term" value="F:kinase activity"/>
    <property type="evidence" value="ECO:0007669"/>
    <property type="project" value="UniProtKB-KW"/>
</dbReference>
<keyword evidence="10" id="KW-0119">Carbohydrate metabolism</keyword>
<evidence type="ECO:0000256" key="4">
    <source>
        <dbReference type="ARBA" id="ARBA00022679"/>
    </source>
</evidence>
<dbReference type="InterPro" id="IPR001623">
    <property type="entry name" value="DnaJ_domain"/>
</dbReference>
<gene>
    <name evidence="14" type="ORF">NCGR_LOCUS60828</name>
</gene>
<evidence type="ECO:0000256" key="1">
    <source>
        <dbReference type="ARBA" id="ARBA00001946"/>
    </source>
</evidence>
<protein>
    <submittedName>
        <fullName evidence="14">Uncharacterized protein</fullName>
    </submittedName>
</protein>
<evidence type="ECO:0000256" key="7">
    <source>
        <dbReference type="ARBA" id="ARBA00022777"/>
    </source>
</evidence>
<dbReference type="PANTHER" id="PTHR46999">
    <property type="entry name" value="ALPHA-GLUCAN WATER DIKINASE 1, CHLOROPLASTIC-RELATED"/>
    <property type="match status" value="1"/>
</dbReference>
<feature type="domain" description="4Fe-4S ferredoxin-type" evidence="13">
    <location>
        <begin position="1632"/>
        <end position="1660"/>
    </location>
</feature>
<evidence type="ECO:0000256" key="8">
    <source>
        <dbReference type="ARBA" id="ARBA00022840"/>
    </source>
</evidence>
<feature type="domain" description="J" evidence="12">
    <location>
        <begin position="1545"/>
        <end position="1607"/>
    </location>
</feature>
<dbReference type="Gene3D" id="3.30.470.20">
    <property type="entry name" value="ATP-grasp fold, B domain"/>
    <property type="match status" value="1"/>
</dbReference>
<evidence type="ECO:0000256" key="3">
    <source>
        <dbReference type="ARBA" id="ARBA00011738"/>
    </source>
</evidence>
<dbReference type="EMBL" id="CAJGYO010000018">
    <property type="protein sequence ID" value="CAD6336730.1"/>
    <property type="molecule type" value="Genomic_DNA"/>
</dbReference>
<keyword evidence="5" id="KW-0479">Metal-binding</keyword>
<sequence>MTGFGAAASAAAAERCALAIRARPAASSPAKRQQQSASLRRSGGGQRRPTTLAASRRGPVVPRAVATSADRASPDLVGKFTLDSNSELQVAVNPAPQGLASVIGLEVTNTSGSLILHWGVLRPDKRDWILPSRQPDGTTVYKNRALRTPFVKSGDNSTLRIEIDDPAVQAIEFLIFDETQNKWFKNNGQNFQIQLQSSCHQGNGASGASSSATSTLVPEDLVQIQAYLRWERKGKQSYTPEQEKEEYEAARAELIEELSRGLSLEKLRAKLTKAPEAPASDESKSPASLMPVDKLPEDLVQVQAYIRWEKAGKPNYPPEKQLVEFEEARKELQAEVDLGISIDQLRQKILKGNIESKVSKQLKNKKYFSVERIQRKKRDIMQLLSKHKHTVMEEKVEVAPKQPTVLDLFTKSLHEKDGCEVLSRKLFKFGDKEILAISTKVQNKTEVHLATNHMEPLILHWSLAKKAGEWMAPPSNILPSGSKLLDKACETEFTKSELDGLHYQVVEIELDDGGYKGMPFVLRSGETWIKNNGSDFFLDFSTRDARNIKLKDNGDAGKGTAKGLLERIADLEEDAQRSLMHRFNIAADLADQARDAGLLGIVGLFVWIRFMATRQLTWNKNYNVKPREISKAQDRFTDDLENMYKTHPQYREILRMIMAAVGRGGEGDVGQRIRDEILVIQRNNDCKGGMMEEWHQKLHNNTSPDDVVICQALIDYIKSDFDISVYWDTLNKNGITKERLLSYDRAIHSEPNFRSEQKEGLLRDLGSYMRSLKAVHSGADLESAIATCMGYKSEGEGFMVGVQINPVKGLPSGFPELLEFVLDHVEDKSVEPLLEGLLEARVELRPLLLGSPERMKDLIFLDIALDSTFRTAIERSYEELNDAAPEKIMYFISLVLENLAFSIDDNEDILYCLKGWNQALEMAKKKDDQWALYAKAFLDRIRLALASKGEQYHSMMQPSAEYLGSLLSIDQWAVSIFTEEIIRGGSAATLSALLNRFDPVLRNVANLGSWQVISPVEVSGYVVVVDELLAVQNKSYDKPTILVAKSVKGEEEIPDGVIGVITPDMPDVLSHVSVRARNSKVLFATCFDHIILSELEGYDQKLLSFKPTSADITYREITESELQQSSSPNAEVGHAVPSISLAKKKFLGKYAISAEEFSEEMVGAKSRNIAYLKGKLPSWVGVPTSVAIPFGTFEKVLSDGLNKEVAQSIEKLKIRLAQEDFSALGEIRKAVLNLTAPMQLVNELKERMLGSGMPWPGDEGDKRWEQAWMAIKKVWASKWNERAYFSTRKVKLDHEYLSMAVLVQEIVNADYAFVIHTTNPSSGDSSEIYAEVVKGLGETLVGAYPGRAMSFVCKKDELDSPKLLGYPSKPIGLFIRRSIIFRSDSNGEDLEGYAGAGLYDSVPMDEEDEVVLDYTTDPLIIDRGFRNSILSSIARAGHAIEELYGSPQDVEGVVKDGKIYVVQTRPQMYKYLNVPQLLGKTKDRRNNHNPYTEMVRFFGTSAVSDHCHLLPRNGSVHHELIRPHHDRPRGVIRCCSTARGRTRDYYYQVLGIAVHSTPQEIKDAYRKLQKQHHPDIAGYKGHDYTLLLNEAYKVLMRDISRHADGRGRSRVGLGVGYTGDGYSSWNGPVRSQALFVDENKCIGCRECVHHAARTFAMDDVLGSAHVEIQFGDLEQQIQLALESCPVNCIHWVESHELPVLEFLSRPQPKEGHGIFGGGWERPRNVFAAAKNFAKRLEREEQELEPDQSTSSRSPNGDANCEAETEAQAKARRRAREELRWKPLFDAWNGLIGWRKPAES</sequence>
<dbReference type="Pfam" id="PF22973">
    <property type="entry name" value="GWD1_pHisD"/>
    <property type="match status" value="1"/>
</dbReference>
<dbReference type="InterPro" id="IPR002192">
    <property type="entry name" value="PPDK_AMP/ATP-bd"/>
</dbReference>
<keyword evidence="7" id="KW-0418">Kinase</keyword>
<dbReference type="InterPro" id="IPR055495">
    <property type="entry name" value="CWD_DUF7067"/>
</dbReference>
<evidence type="ECO:0000259" key="12">
    <source>
        <dbReference type="PROSITE" id="PS50076"/>
    </source>
</evidence>
<reference evidence="14" key="1">
    <citation type="submission" date="2020-10" db="EMBL/GenBank/DDBJ databases">
        <authorList>
            <person name="Han B."/>
            <person name="Lu T."/>
            <person name="Zhao Q."/>
            <person name="Huang X."/>
            <person name="Zhao Y."/>
        </authorList>
    </citation>
    <scope>NUCLEOTIDE SEQUENCE</scope>
</reference>
<feature type="compositionally biased region" description="Polar residues" evidence="11">
    <location>
        <begin position="1746"/>
        <end position="1756"/>
    </location>
</feature>
<evidence type="ECO:0000256" key="10">
    <source>
        <dbReference type="ARBA" id="ARBA00023277"/>
    </source>
</evidence>
<dbReference type="Pfam" id="PF01326">
    <property type="entry name" value="PPDK_N"/>
    <property type="match status" value="1"/>
</dbReference>
<dbReference type="SMART" id="SM00271">
    <property type="entry name" value="DnaJ"/>
    <property type="match status" value="1"/>
</dbReference>
<accession>A0A811S5I3</accession>
<evidence type="ECO:0000256" key="5">
    <source>
        <dbReference type="ARBA" id="ARBA00022723"/>
    </source>
</evidence>
<evidence type="ECO:0000256" key="11">
    <source>
        <dbReference type="SAM" id="MobiDB-lite"/>
    </source>
</evidence>
<dbReference type="PROSITE" id="PS50076">
    <property type="entry name" value="DNAJ_2"/>
    <property type="match status" value="1"/>
</dbReference>
<keyword evidence="15" id="KW-1185">Reference proteome</keyword>
<proteinExistence type="inferred from homology"/>
<dbReference type="SUPFAM" id="SSF54862">
    <property type="entry name" value="4Fe-4S ferredoxins"/>
    <property type="match status" value="1"/>
</dbReference>
<feature type="region of interest" description="Disordered" evidence="11">
    <location>
        <begin position="1738"/>
        <end position="1773"/>
    </location>
</feature>
<dbReference type="InterPro" id="IPR036869">
    <property type="entry name" value="J_dom_sf"/>
</dbReference>
<comment type="subunit">
    <text evidence="3">Homodimer.</text>
</comment>
<dbReference type="Pfam" id="PF23166">
    <property type="entry name" value="Ig_N_CWD1"/>
    <property type="match status" value="2"/>
</dbReference>
<evidence type="ECO:0000313" key="14">
    <source>
        <dbReference type="EMBL" id="CAD6336730.1"/>
    </source>
</evidence>
<dbReference type="GO" id="GO:0005524">
    <property type="term" value="F:ATP binding"/>
    <property type="evidence" value="ECO:0007669"/>
    <property type="project" value="UniProtKB-KW"/>
</dbReference>
<evidence type="ECO:0000256" key="9">
    <source>
        <dbReference type="ARBA" id="ARBA00022842"/>
    </source>
</evidence>
<dbReference type="InterPro" id="IPR017896">
    <property type="entry name" value="4Fe4S_Fe-S-bd"/>
</dbReference>
<dbReference type="Pfam" id="PF13370">
    <property type="entry name" value="Fer4_13"/>
    <property type="match status" value="1"/>
</dbReference>
<dbReference type="InterPro" id="IPR056301">
    <property type="entry name" value="GWD-like_N_Ig"/>
</dbReference>
<dbReference type="Gene3D" id="1.10.287.110">
    <property type="entry name" value="DnaJ domain"/>
    <property type="match status" value="1"/>
</dbReference>
<keyword evidence="9" id="KW-0460">Magnesium</keyword>
<dbReference type="InterPro" id="IPR013815">
    <property type="entry name" value="ATP_grasp_subdomain_1"/>
</dbReference>
<keyword evidence="8" id="KW-0067">ATP-binding</keyword>
<dbReference type="Pfam" id="PF23229">
    <property type="entry name" value="DUF7067"/>
    <property type="match status" value="2"/>
</dbReference>
<comment type="similarity">
    <text evidence="2">Belongs to the PEP-utilizing enzyme family.</text>
</comment>
<dbReference type="Proteomes" id="UP000604825">
    <property type="component" value="Unassembled WGS sequence"/>
</dbReference>
<dbReference type="Gene3D" id="3.30.1490.20">
    <property type="entry name" value="ATP-grasp fold, A domain"/>
    <property type="match status" value="2"/>
</dbReference>
<name>A0A811S5I3_9POAL</name>
<dbReference type="GO" id="GO:0046872">
    <property type="term" value="F:metal ion binding"/>
    <property type="evidence" value="ECO:0007669"/>
    <property type="project" value="UniProtKB-KW"/>
</dbReference>
<feature type="region of interest" description="Disordered" evidence="11">
    <location>
        <begin position="22"/>
        <end position="67"/>
    </location>
</feature>
<dbReference type="OrthoDB" id="6123450at2759"/>
<dbReference type="PANTHER" id="PTHR46999:SF1">
    <property type="entry name" value="ALPHA-GLUCAN WATER DIKINASE 1, CHLOROPLASTIC"/>
    <property type="match status" value="1"/>
</dbReference>
<dbReference type="CDD" id="cd06257">
    <property type="entry name" value="DnaJ"/>
    <property type="match status" value="1"/>
</dbReference>
<keyword evidence="4" id="KW-0808">Transferase</keyword>
<comment type="cofactor">
    <cofactor evidence="1">
        <name>Mg(2+)</name>
        <dbReference type="ChEBI" id="CHEBI:18420"/>
    </cofactor>
</comment>
<dbReference type="SUPFAM" id="SSF46565">
    <property type="entry name" value="Chaperone J-domain"/>
    <property type="match status" value="1"/>
</dbReference>
<organism evidence="14 15">
    <name type="scientific">Miscanthus lutarioriparius</name>
    <dbReference type="NCBI Taxonomy" id="422564"/>
    <lineage>
        <taxon>Eukaryota</taxon>
        <taxon>Viridiplantae</taxon>
        <taxon>Streptophyta</taxon>
        <taxon>Embryophyta</taxon>
        <taxon>Tracheophyta</taxon>
        <taxon>Spermatophyta</taxon>
        <taxon>Magnoliopsida</taxon>
        <taxon>Liliopsida</taxon>
        <taxon>Poales</taxon>
        <taxon>Poaceae</taxon>
        <taxon>PACMAD clade</taxon>
        <taxon>Panicoideae</taxon>
        <taxon>Andropogonodae</taxon>
        <taxon>Andropogoneae</taxon>
        <taxon>Saccharinae</taxon>
        <taxon>Miscanthus</taxon>
    </lineage>
</organism>
<dbReference type="SUPFAM" id="SSF56059">
    <property type="entry name" value="Glutathione synthetase ATP-binding domain-like"/>
    <property type="match status" value="1"/>
</dbReference>
<evidence type="ECO:0000256" key="6">
    <source>
        <dbReference type="ARBA" id="ARBA00022741"/>
    </source>
</evidence>
<dbReference type="InterPro" id="IPR054481">
    <property type="entry name" value="GWD1_pHisD"/>
</dbReference>
<dbReference type="Pfam" id="PF00226">
    <property type="entry name" value="DnaJ"/>
    <property type="match status" value="1"/>
</dbReference>
<dbReference type="GO" id="GO:0005783">
    <property type="term" value="C:endoplasmic reticulum"/>
    <property type="evidence" value="ECO:0007669"/>
    <property type="project" value="UniProtKB-ARBA"/>
</dbReference>
<evidence type="ECO:0000256" key="2">
    <source>
        <dbReference type="ARBA" id="ARBA00007837"/>
    </source>
</evidence>
<dbReference type="PROSITE" id="PS51379">
    <property type="entry name" value="4FE4S_FER_2"/>
    <property type="match status" value="1"/>
</dbReference>
<comment type="caution">
    <text evidence="14">The sequence shown here is derived from an EMBL/GenBank/DDBJ whole genome shotgun (WGS) entry which is preliminary data.</text>
</comment>
<evidence type="ECO:0000259" key="13">
    <source>
        <dbReference type="PROSITE" id="PS51379"/>
    </source>
</evidence>
<dbReference type="Gene3D" id="3.30.70.20">
    <property type="match status" value="1"/>
</dbReference>
<keyword evidence="6" id="KW-0547">Nucleotide-binding</keyword>
<evidence type="ECO:0000313" key="15">
    <source>
        <dbReference type="Proteomes" id="UP000604825"/>
    </source>
</evidence>